<keyword evidence="2" id="KW-1185">Reference proteome</keyword>
<evidence type="ECO:0000313" key="1">
    <source>
        <dbReference type="EMBL" id="KAI3771398.1"/>
    </source>
</evidence>
<accession>A0ACB9FJ74</accession>
<name>A0ACB9FJ74_ARCLA</name>
<gene>
    <name evidence="1" type="ORF">L6452_02562</name>
</gene>
<reference evidence="2" key="1">
    <citation type="journal article" date="2022" name="Mol. Ecol. Resour.">
        <title>The genomes of chicory, endive, great burdock and yacon provide insights into Asteraceae palaeo-polyploidization history and plant inulin production.</title>
        <authorList>
            <person name="Fan W."/>
            <person name="Wang S."/>
            <person name="Wang H."/>
            <person name="Wang A."/>
            <person name="Jiang F."/>
            <person name="Liu H."/>
            <person name="Zhao H."/>
            <person name="Xu D."/>
            <person name="Zhang Y."/>
        </authorList>
    </citation>
    <scope>NUCLEOTIDE SEQUENCE [LARGE SCALE GENOMIC DNA]</scope>
    <source>
        <strain evidence="2">cv. Niubang</strain>
    </source>
</reference>
<organism evidence="1 2">
    <name type="scientific">Arctium lappa</name>
    <name type="common">Greater burdock</name>
    <name type="synonym">Lappa major</name>
    <dbReference type="NCBI Taxonomy" id="4217"/>
    <lineage>
        <taxon>Eukaryota</taxon>
        <taxon>Viridiplantae</taxon>
        <taxon>Streptophyta</taxon>
        <taxon>Embryophyta</taxon>
        <taxon>Tracheophyta</taxon>
        <taxon>Spermatophyta</taxon>
        <taxon>Magnoliopsida</taxon>
        <taxon>eudicotyledons</taxon>
        <taxon>Gunneridae</taxon>
        <taxon>Pentapetalae</taxon>
        <taxon>asterids</taxon>
        <taxon>campanulids</taxon>
        <taxon>Asterales</taxon>
        <taxon>Asteraceae</taxon>
        <taxon>Carduoideae</taxon>
        <taxon>Cardueae</taxon>
        <taxon>Arctiinae</taxon>
        <taxon>Arctium</taxon>
    </lineage>
</organism>
<reference evidence="1 2" key="2">
    <citation type="journal article" date="2022" name="Mol. Ecol. Resour.">
        <title>The genomes of chicory, endive, great burdock and yacon provide insights into Asteraceae paleo-polyploidization history and plant inulin production.</title>
        <authorList>
            <person name="Fan W."/>
            <person name="Wang S."/>
            <person name="Wang H."/>
            <person name="Wang A."/>
            <person name="Jiang F."/>
            <person name="Liu H."/>
            <person name="Zhao H."/>
            <person name="Xu D."/>
            <person name="Zhang Y."/>
        </authorList>
    </citation>
    <scope>NUCLEOTIDE SEQUENCE [LARGE SCALE GENOMIC DNA]</scope>
    <source>
        <strain evidence="2">cv. Niubang</strain>
    </source>
</reference>
<dbReference type="EMBL" id="CM042047">
    <property type="protein sequence ID" value="KAI3771398.1"/>
    <property type="molecule type" value="Genomic_DNA"/>
</dbReference>
<sequence>MADRRSHTLSCDDKKTRSSLSKIKSATAASRYVRSSIDQQQKCEPSAYHNNGNLITGSHQMSQCSCMIASSDFSWEFQLCMSTCVGIYSLMIGSYILYNSSKS</sequence>
<protein>
    <submittedName>
        <fullName evidence="1">Uncharacterized protein</fullName>
    </submittedName>
</protein>
<evidence type="ECO:0000313" key="2">
    <source>
        <dbReference type="Proteomes" id="UP001055879"/>
    </source>
</evidence>
<comment type="caution">
    <text evidence="1">The sequence shown here is derived from an EMBL/GenBank/DDBJ whole genome shotgun (WGS) entry which is preliminary data.</text>
</comment>
<dbReference type="Proteomes" id="UP001055879">
    <property type="component" value="Linkage Group LG01"/>
</dbReference>
<proteinExistence type="predicted"/>